<dbReference type="InterPro" id="IPR010979">
    <property type="entry name" value="Ribosomal_uS13-like_H2TH"/>
</dbReference>
<comment type="function">
    <text evidence="7">Located at the top of the head of the 30S subunit, it contacts several helices of the 16S rRNA. In the 70S ribosome it contacts the 23S rRNA (bridge B1a) and protein L5 of the 50S subunit (bridge B1b), connecting the 2 subunits; these bridges are implicated in subunit movement. Contacts the tRNAs in the A and P-sites.</text>
</comment>
<evidence type="ECO:0000256" key="4">
    <source>
        <dbReference type="ARBA" id="ARBA00022980"/>
    </source>
</evidence>
<dbReference type="InterPro" id="IPR027437">
    <property type="entry name" value="Rbsml_uS13_C"/>
</dbReference>
<keyword evidence="7" id="KW-0820">tRNA-binding</keyword>
<dbReference type="PIRSF" id="PIRSF002134">
    <property type="entry name" value="Ribosomal_S13"/>
    <property type="match status" value="1"/>
</dbReference>
<dbReference type="GO" id="GO:0006412">
    <property type="term" value="P:translation"/>
    <property type="evidence" value="ECO:0007669"/>
    <property type="project" value="UniProtKB-UniRule"/>
</dbReference>
<dbReference type="Gene3D" id="4.10.910.10">
    <property type="entry name" value="30s ribosomal protein s13, domain 2"/>
    <property type="match status" value="1"/>
</dbReference>
<dbReference type="FunFam" id="1.10.8.50:FF:000001">
    <property type="entry name" value="30S ribosomal protein S13"/>
    <property type="match status" value="1"/>
</dbReference>
<evidence type="ECO:0000256" key="1">
    <source>
        <dbReference type="ARBA" id="ARBA00008080"/>
    </source>
</evidence>
<dbReference type="GO" id="GO:0019843">
    <property type="term" value="F:rRNA binding"/>
    <property type="evidence" value="ECO:0007669"/>
    <property type="project" value="UniProtKB-UniRule"/>
</dbReference>
<name>A0A1F5S9M9_9BACT</name>
<evidence type="ECO:0000313" key="10">
    <source>
        <dbReference type="EMBL" id="OGF22971.1"/>
    </source>
</evidence>
<dbReference type="PANTHER" id="PTHR10871:SF1">
    <property type="entry name" value="SMALL RIBOSOMAL SUBUNIT PROTEIN US13M"/>
    <property type="match status" value="1"/>
</dbReference>
<evidence type="ECO:0000256" key="5">
    <source>
        <dbReference type="ARBA" id="ARBA00023274"/>
    </source>
</evidence>
<dbReference type="PANTHER" id="PTHR10871">
    <property type="entry name" value="30S RIBOSOMAL PROTEIN S13/40S RIBOSOMAL PROTEIN S18"/>
    <property type="match status" value="1"/>
</dbReference>
<feature type="region of interest" description="Disordered" evidence="9">
    <location>
        <begin position="90"/>
        <end position="130"/>
    </location>
</feature>
<dbReference type="HAMAP" id="MF_01315">
    <property type="entry name" value="Ribosomal_uS13"/>
    <property type="match status" value="1"/>
</dbReference>
<protein>
    <recommendedName>
        <fullName evidence="6 7">Small ribosomal subunit protein uS13</fullName>
    </recommendedName>
</protein>
<evidence type="ECO:0000256" key="9">
    <source>
        <dbReference type="SAM" id="MobiDB-lite"/>
    </source>
</evidence>
<proteinExistence type="inferred from homology"/>
<comment type="caution">
    <text evidence="10">The sequence shown here is derived from an EMBL/GenBank/DDBJ whole genome shotgun (WGS) entry which is preliminary data.</text>
</comment>
<organism evidence="10 11">
    <name type="scientific">Candidatus Falkowbacteria bacterium RBG_13_39_14</name>
    <dbReference type="NCBI Taxonomy" id="1797985"/>
    <lineage>
        <taxon>Bacteria</taxon>
        <taxon>Candidatus Falkowiibacteriota</taxon>
    </lineage>
</organism>
<sequence length="130" mass="14541">MVVRIAGVTLPQDKRIEIGLTYLYGIGRSASNKILKDAGVNFNTRVKDLDSEAVNKLRALIEKNLKVEGDLRREVLSNIKRLREINSYRGSRHAKGLPARGQRTKTNSRTVRGNVRRTMGSGRKPAAQKT</sequence>
<dbReference type="Proteomes" id="UP000178323">
    <property type="component" value="Unassembled WGS sequence"/>
</dbReference>
<keyword evidence="4 7" id="KW-0689">Ribosomal protein</keyword>
<dbReference type="AlphaFoldDB" id="A0A1F5S9M9"/>
<dbReference type="GO" id="GO:0003735">
    <property type="term" value="F:structural constituent of ribosome"/>
    <property type="evidence" value="ECO:0007669"/>
    <property type="project" value="InterPro"/>
</dbReference>
<comment type="similarity">
    <text evidence="1 7 8">Belongs to the universal ribosomal protein uS13 family.</text>
</comment>
<keyword evidence="3 7" id="KW-0694">RNA-binding</keyword>
<dbReference type="InterPro" id="IPR001892">
    <property type="entry name" value="Ribosomal_uS13"/>
</dbReference>
<evidence type="ECO:0000256" key="7">
    <source>
        <dbReference type="HAMAP-Rule" id="MF_01315"/>
    </source>
</evidence>
<evidence type="ECO:0000256" key="2">
    <source>
        <dbReference type="ARBA" id="ARBA00022730"/>
    </source>
</evidence>
<dbReference type="NCBIfam" id="TIGR03631">
    <property type="entry name" value="uS13_bact"/>
    <property type="match status" value="1"/>
</dbReference>
<evidence type="ECO:0000313" key="11">
    <source>
        <dbReference type="Proteomes" id="UP000178323"/>
    </source>
</evidence>
<dbReference type="GO" id="GO:0000049">
    <property type="term" value="F:tRNA binding"/>
    <property type="evidence" value="ECO:0007669"/>
    <property type="project" value="UniProtKB-UniRule"/>
</dbReference>
<dbReference type="Pfam" id="PF00416">
    <property type="entry name" value="Ribosomal_S13"/>
    <property type="match status" value="1"/>
</dbReference>
<keyword evidence="2 7" id="KW-0699">rRNA-binding</keyword>
<evidence type="ECO:0000256" key="8">
    <source>
        <dbReference type="RuleBase" id="RU003830"/>
    </source>
</evidence>
<evidence type="ECO:0000256" key="6">
    <source>
        <dbReference type="ARBA" id="ARBA00035166"/>
    </source>
</evidence>
<gene>
    <name evidence="7" type="primary">rpsM</name>
    <name evidence="10" type="ORF">A2Y83_05085</name>
</gene>
<dbReference type="Gene3D" id="1.10.8.50">
    <property type="match status" value="1"/>
</dbReference>
<dbReference type="GO" id="GO:0005829">
    <property type="term" value="C:cytosol"/>
    <property type="evidence" value="ECO:0007669"/>
    <property type="project" value="TreeGrafter"/>
</dbReference>
<dbReference type="InterPro" id="IPR019980">
    <property type="entry name" value="Ribosomal_uS13_bac-type"/>
</dbReference>
<keyword evidence="5 7" id="KW-0687">Ribonucleoprotein</keyword>
<accession>A0A1F5S9M9</accession>
<dbReference type="GO" id="GO:0015935">
    <property type="term" value="C:small ribosomal subunit"/>
    <property type="evidence" value="ECO:0007669"/>
    <property type="project" value="TreeGrafter"/>
</dbReference>
<dbReference type="STRING" id="1797985.A2Y83_05085"/>
<dbReference type="PROSITE" id="PS50159">
    <property type="entry name" value="RIBOSOMAL_S13_2"/>
    <property type="match status" value="1"/>
</dbReference>
<reference evidence="10 11" key="1">
    <citation type="journal article" date="2016" name="Nat. Commun.">
        <title>Thousands of microbial genomes shed light on interconnected biogeochemical processes in an aquifer system.</title>
        <authorList>
            <person name="Anantharaman K."/>
            <person name="Brown C.T."/>
            <person name="Hug L.A."/>
            <person name="Sharon I."/>
            <person name="Castelle C.J."/>
            <person name="Probst A.J."/>
            <person name="Thomas B.C."/>
            <person name="Singh A."/>
            <person name="Wilkins M.J."/>
            <person name="Karaoz U."/>
            <person name="Brodie E.L."/>
            <person name="Williams K.H."/>
            <person name="Hubbard S.S."/>
            <person name="Banfield J.F."/>
        </authorList>
    </citation>
    <scope>NUCLEOTIDE SEQUENCE [LARGE SCALE GENOMIC DNA]</scope>
</reference>
<dbReference type="SUPFAM" id="SSF46946">
    <property type="entry name" value="S13-like H2TH domain"/>
    <property type="match status" value="1"/>
</dbReference>
<comment type="subunit">
    <text evidence="7">Part of the 30S ribosomal subunit. Forms a loose heterodimer with protein S19. Forms two bridges to the 50S subunit in the 70S ribosome.</text>
</comment>
<evidence type="ECO:0000256" key="3">
    <source>
        <dbReference type="ARBA" id="ARBA00022884"/>
    </source>
</evidence>
<dbReference type="EMBL" id="MFFS01000006">
    <property type="protein sequence ID" value="OGF22971.1"/>
    <property type="molecule type" value="Genomic_DNA"/>
</dbReference>